<feature type="region of interest" description="Disordered" evidence="9">
    <location>
        <begin position="273"/>
        <end position="316"/>
    </location>
</feature>
<feature type="region of interest" description="Disordered" evidence="9">
    <location>
        <begin position="40"/>
        <end position="87"/>
    </location>
</feature>
<reference evidence="10 11" key="1">
    <citation type="journal article" date="2017" name="G3 (Bethesda)">
        <title>The Physical Genome Mapping of Anopheles albimanus Corrected Scaffold Misassemblies and Identified Interarm Rearrangements in Genus Anopheles.</title>
        <authorList>
            <person name="Artemov G.N."/>
            <person name="Peery A.N."/>
            <person name="Jiang X."/>
            <person name="Tu Z."/>
            <person name="Stegniy V.N."/>
            <person name="Sharakhova M.V."/>
            <person name="Sharakhov I.V."/>
        </authorList>
    </citation>
    <scope>NUCLEOTIDE SEQUENCE [LARGE SCALE GENOMIC DNA]</scope>
    <source>
        <strain evidence="10 11">ALBI9_A</strain>
    </source>
</reference>
<dbReference type="FunFam" id="1.10.10.60:FF:000345">
    <property type="entry name" value="Homeobox protein engrailed-like"/>
    <property type="match status" value="1"/>
</dbReference>
<dbReference type="InterPro" id="IPR020479">
    <property type="entry name" value="HD_metazoa"/>
</dbReference>
<keyword evidence="2" id="KW-0217">Developmental protein</keyword>
<dbReference type="GO" id="GO:0000978">
    <property type="term" value="F:RNA polymerase II cis-regulatory region sequence-specific DNA binding"/>
    <property type="evidence" value="ECO:0007669"/>
    <property type="project" value="TreeGrafter"/>
</dbReference>
<dbReference type="Proteomes" id="UP000069272">
    <property type="component" value="Chromosome 2L"/>
</dbReference>
<evidence type="ECO:0000313" key="11">
    <source>
        <dbReference type="Proteomes" id="UP000069272"/>
    </source>
</evidence>
<dbReference type="InterPro" id="IPR050720">
    <property type="entry name" value="Engrailed_Homeobox_TFs"/>
</dbReference>
<dbReference type="PROSITE" id="PS00033">
    <property type="entry name" value="ENGRAILED"/>
    <property type="match status" value="1"/>
</dbReference>
<dbReference type="Pfam" id="PF10525">
    <property type="entry name" value="Engrail_1_C_sig"/>
    <property type="match status" value="1"/>
</dbReference>
<dbReference type="InterPro" id="IPR019549">
    <property type="entry name" value="Homeobox-engrailed_C-terminal"/>
</dbReference>
<keyword evidence="11" id="KW-1185">Reference proteome</keyword>
<dbReference type="InterPro" id="IPR009057">
    <property type="entry name" value="Homeodomain-like_sf"/>
</dbReference>
<evidence type="ECO:0000256" key="3">
    <source>
        <dbReference type="ARBA" id="ARBA00023125"/>
    </source>
</evidence>
<feature type="compositionally biased region" description="Gly residues" evidence="9">
    <location>
        <begin position="568"/>
        <end position="595"/>
    </location>
</feature>
<dbReference type="SUPFAM" id="SSF46689">
    <property type="entry name" value="Homeodomain-like"/>
    <property type="match status" value="1"/>
</dbReference>
<dbReference type="CDD" id="cd00086">
    <property type="entry name" value="homeodomain"/>
    <property type="match status" value="1"/>
</dbReference>
<evidence type="ECO:0000256" key="4">
    <source>
        <dbReference type="ARBA" id="ARBA00023155"/>
    </source>
</evidence>
<keyword evidence="3 6" id="KW-0238">DNA-binding</keyword>
<dbReference type="AlphaFoldDB" id="A0A182FZP9"/>
<keyword evidence="4 6" id="KW-0371">Homeobox</keyword>
<comment type="similarity">
    <text evidence="8">Belongs to the Engrailed homeobox family.</text>
</comment>
<dbReference type="PANTHER" id="PTHR24341">
    <property type="entry name" value="HOMEOBOX PROTEIN ENGRAILED"/>
    <property type="match status" value="1"/>
</dbReference>
<sequence length="724" mass="74803">MATIMSHNLPLIPLPLKASAAALAKAGLMMPGPAGLLGGALGLPEPQRSPPAVAAATEKLDETDETDRMSCCSDDSELSVGQEVPDDLRAPTAATTAEEMSNDSSRYSKDTGSELDFVRLHQHPNHQPPGLLRPSPTRLHEEFLRNSQLYAEELMRQQMQIVAAARGLAMTSPGSKSPLEAMANSPVGLVTARNLHQELHRSRSPLQGFRAARPDTYRPDSSSSPANEPPPPPSGSTSSGSFRGLHSHLSAISAITQNLSNSDLSKLTSPTAFAAGSARTSRESSQSPPTATGLHQLHQQHQQQQQQQQQQQYHHQQHYLNQQYPPHHHHQLALAALNNNIANALHDQSLKFSIDNILKADFGRRITDPLLLKRTPKSASTGRKANDKTPSAIDLSGAVAGCQQQQQQQQESSSLAGNGSTSNSNNLSVAVSTAASKSFCPRSSSNSSSSRASSGSVSSVGSVGSEECVVSPLSPLSSTGSLKGEGGGNGGSSATASANSATNGSGGAGASGATSSSSGTSASGGSGGSSSSSGPMVWPAWVYCTRYSDRPSSGPRTRKPKKSPAEKGSGGVQAAGSGGAGGGGGGGAGSGGSGGSAALADDKRPRTAFSGPQLARLKHEFAENRYLTERRRQQLSAELGLNEAQIKIWFQNKRAKIKKSSGHKNPLALQLMAQGLYNHSTVPLTREEEELQEMQAAAAAAAESRTGSAGPAAAAAAAAASASG</sequence>
<feature type="compositionally biased region" description="Low complexity" evidence="9">
    <location>
        <begin position="294"/>
        <end position="316"/>
    </location>
</feature>
<keyword evidence="5 6" id="KW-0539">Nucleus</keyword>
<feature type="compositionally biased region" description="Low complexity" evidence="9">
    <location>
        <begin position="511"/>
        <end position="521"/>
    </location>
</feature>
<name>A0A182FZP9_ANOAL</name>
<proteinExistence type="inferred from homology"/>
<dbReference type="EnsemblMetazoa" id="AALB015488-RA">
    <property type="protein sequence ID" value="AALB015488-PA"/>
    <property type="gene ID" value="AALB015488"/>
</dbReference>
<dbReference type="GO" id="GO:0005634">
    <property type="term" value="C:nucleus"/>
    <property type="evidence" value="ECO:0007669"/>
    <property type="project" value="UniProtKB-SubCell"/>
</dbReference>
<dbReference type="InterPro" id="IPR000047">
    <property type="entry name" value="HTH_motif"/>
</dbReference>
<dbReference type="InterPro" id="IPR019737">
    <property type="entry name" value="Homeobox-engrailed_CS"/>
</dbReference>
<evidence type="ECO:0000256" key="7">
    <source>
        <dbReference type="RuleBase" id="RU000682"/>
    </source>
</evidence>
<dbReference type="SMART" id="SM00389">
    <property type="entry name" value="HOX"/>
    <property type="match status" value="1"/>
</dbReference>
<dbReference type="GO" id="GO:0030182">
    <property type="term" value="P:neuron differentiation"/>
    <property type="evidence" value="ECO:0007669"/>
    <property type="project" value="TreeGrafter"/>
</dbReference>
<feature type="compositionally biased region" description="Low complexity" evidence="9">
    <location>
        <begin position="443"/>
        <end position="482"/>
    </location>
</feature>
<comment type="subcellular location">
    <subcellularLocation>
        <location evidence="1 6 7">Nucleus</location>
    </subcellularLocation>
</comment>
<dbReference type="PRINTS" id="PR00026">
    <property type="entry name" value="ENGRAILED"/>
</dbReference>
<feature type="compositionally biased region" description="Low complexity" evidence="9">
    <location>
        <begin position="492"/>
        <end position="503"/>
    </location>
</feature>
<dbReference type="GO" id="GO:0000981">
    <property type="term" value="F:DNA-binding transcription factor activity, RNA polymerase II-specific"/>
    <property type="evidence" value="ECO:0007669"/>
    <property type="project" value="InterPro"/>
</dbReference>
<dbReference type="InterPro" id="IPR017970">
    <property type="entry name" value="Homeobox_CS"/>
</dbReference>
<feature type="region of interest" description="Disordered" evidence="9">
    <location>
        <begin position="696"/>
        <end position="724"/>
    </location>
</feature>
<evidence type="ECO:0000256" key="5">
    <source>
        <dbReference type="ARBA" id="ARBA00023242"/>
    </source>
</evidence>
<dbReference type="PROSITE" id="PS00027">
    <property type="entry name" value="HOMEOBOX_1"/>
    <property type="match status" value="1"/>
</dbReference>
<feature type="region of interest" description="Disordered" evidence="9">
    <location>
        <begin position="399"/>
        <end position="423"/>
    </location>
</feature>
<dbReference type="STRING" id="7167.A0A182FZP9"/>
<evidence type="ECO:0000256" key="2">
    <source>
        <dbReference type="ARBA" id="ARBA00022473"/>
    </source>
</evidence>
<organism evidence="10 11">
    <name type="scientific">Anopheles albimanus</name>
    <name type="common">New world malaria mosquito</name>
    <dbReference type="NCBI Taxonomy" id="7167"/>
    <lineage>
        <taxon>Eukaryota</taxon>
        <taxon>Metazoa</taxon>
        <taxon>Ecdysozoa</taxon>
        <taxon>Arthropoda</taxon>
        <taxon>Hexapoda</taxon>
        <taxon>Insecta</taxon>
        <taxon>Pterygota</taxon>
        <taxon>Neoptera</taxon>
        <taxon>Endopterygota</taxon>
        <taxon>Diptera</taxon>
        <taxon>Nematocera</taxon>
        <taxon>Culicoidea</taxon>
        <taxon>Culicidae</taxon>
        <taxon>Anophelinae</taxon>
        <taxon>Anopheles</taxon>
    </lineage>
</organism>
<dbReference type="InterPro" id="IPR001356">
    <property type="entry name" value="HD"/>
</dbReference>
<feature type="region of interest" description="Disordered" evidence="9">
    <location>
        <begin position="440"/>
        <end position="534"/>
    </location>
</feature>
<dbReference type="VEuPathDB" id="VectorBase:AALB015488"/>
<protein>
    <recommendedName>
        <fullName evidence="8">Homeobox protein engrailed-like</fullName>
    </recommendedName>
</protein>
<dbReference type="Pfam" id="PF00046">
    <property type="entry name" value="Homeodomain"/>
    <property type="match status" value="1"/>
</dbReference>
<feature type="region of interest" description="Disordered" evidence="9">
    <location>
        <begin position="199"/>
        <end position="244"/>
    </location>
</feature>
<dbReference type="PRINTS" id="PR00024">
    <property type="entry name" value="HOMEOBOX"/>
</dbReference>
<dbReference type="PANTHER" id="PTHR24341:SF6">
    <property type="entry name" value="HOMEOBOX PROTEIN INVECTED"/>
    <property type="match status" value="1"/>
</dbReference>
<dbReference type="Gene3D" id="1.10.10.60">
    <property type="entry name" value="Homeodomain-like"/>
    <property type="match status" value="1"/>
</dbReference>
<dbReference type="PRINTS" id="PR00031">
    <property type="entry name" value="HTHREPRESSR"/>
</dbReference>
<dbReference type="PROSITE" id="PS50071">
    <property type="entry name" value="HOMEOBOX_2"/>
    <property type="match status" value="1"/>
</dbReference>
<feature type="region of interest" description="Disordered" evidence="9">
    <location>
        <begin position="548"/>
        <end position="611"/>
    </location>
</feature>
<evidence type="ECO:0000256" key="1">
    <source>
        <dbReference type="ARBA" id="ARBA00004123"/>
    </source>
</evidence>
<accession>A0A182FZP9</accession>
<feature type="compositionally biased region" description="Low complexity" evidence="9">
    <location>
        <begin position="403"/>
        <end position="423"/>
    </location>
</feature>
<feature type="DNA-binding region" description="Homeobox" evidence="6">
    <location>
        <begin position="602"/>
        <end position="661"/>
    </location>
</feature>
<evidence type="ECO:0000256" key="9">
    <source>
        <dbReference type="SAM" id="MobiDB-lite"/>
    </source>
</evidence>
<evidence type="ECO:0000313" key="10">
    <source>
        <dbReference type="EnsemblMetazoa" id="AALB015488-PA"/>
    </source>
</evidence>
<reference evidence="10" key="2">
    <citation type="submission" date="2022-08" db="UniProtKB">
        <authorList>
            <consortium name="EnsemblMetazoa"/>
        </authorList>
    </citation>
    <scope>IDENTIFICATION</scope>
    <source>
        <strain evidence="10">STECLA/ALBI9_A</strain>
    </source>
</reference>
<dbReference type="InterPro" id="IPR000747">
    <property type="entry name" value="HD_engrailed"/>
</dbReference>
<evidence type="ECO:0000256" key="8">
    <source>
        <dbReference type="RuleBase" id="RU510713"/>
    </source>
</evidence>
<dbReference type="VEuPathDB" id="VectorBase:AALB20_033308"/>
<evidence type="ECO:0000256" key="6">
    <source>
        <dbReference type="PROSITE-ProRule" id="PRU00108"/>
    </source>
</evidence>